<keyword evidence="3" id="KW-1185">Reference proteome</keyword>
<dbReference type="AlphaFoldDB" id="A0A139A5Y6"/>
<dbReference type="Proteomes" id="UP000070544">
    <property type="component" value="Unassembled WGS sequence"/>
</dbReference>
<feature type="region of interest" description="Disordered" evidence="1">
    <location>
        <begin position="65"/>
        <end position="126"/>
    </location>
</feature>
<feature type="compositionally biased region" description="Polar residues" evidence="1">
    <location>
        <begin position="66"/>
        <end position="80"/>
    </location>
</feature>
<evidence type="ECO:0000256" key="1">
    <source>
        <dbReference type="SAM" id="MobiDB-lite"/>
    </source>
</evidence>
<gene>
    <name evidence="2" type="ORF">M427DRAFT_408913</name>
</gene>
<evidence type="ECO:0000313" key="2">
    <source>
        <dbReference type="EMBL" id="KXS12206.1"/>
    </source>
</evidence>
<accession>A0A139A5Y6</accession>
<dbReference type="EMBL" id="KQ965790">
    <property type="protein sequence ID" value="KXS12206.1"/>
    <property type="molecule type" value="Genomic_DNA"/>
</dbReference>
<sequence length="187" mass="20755">MSPFNPQRQSTHLVTAPMLIHPHPTCASADSGKTTLIHTRHRADYGPPSVPNALNGSKLKAINRARTAQSSDKAHNQSVLSIPPFSDTGPACNPETEYRSSRHPSNLTTKSERGQTSDQSTTTGYECKSRDFERFRRTRGQVAGARWRQDDDLPNVEFPPAHNPFFQTIFTTILNPYLASFCSSSEI</sequence>
<evidence type="ECO:0000313" key="3">
    <source>
        <dbReference type="Proteomes" id="UP000070544"/>
    </source>
</evidence>
<name>A0A139A5Y6_GONPJ</name>
<reference evidence="2 3" key="1">
    <citation type="journal article" date="2015" name="Genome Biol. Evol.">
        <title>Phylogenomic analyses indicate that early fungi evolved digesting cell walls of algal ancestors of land plants.</title>
        <authorList>
            <person name="Chang Y."/>
            <person name="Wang S."/>
            <person name="Sekimoto S."/>
            <person name="Aerts A.L."/>
            <person name="Choi C."/>
            <person name="Clum A."/>
            <person name="LaButti K.M."/>
            <person name="Lindquist E.A."/>
            <person name="Yee Ngan C."/>
            <person name="Ohm R.A."/>
            <person name="Salamov A.A."/>
            <person name="Grigoriev I.V."/>
            <person name="Spatafora J.W."/>
            <person name="Berbee M.L."/>
        </authorList>
    </citation>
    <scope>NUCLEOTIDE SEQUENCE [LARGE SCALE GENOMIC DNA]</scope>
    <source>
        <strain evidence="2 3">JEL478</strain>
    </source>
</reference>
<organism evidence="2 3">
    <name type="scientific">Gonapodya prolifera (strain JEL478)</name>
    <name type="common">Monoblepharis prolifera</name>
    <dbReference type="NCBI Taxonomy" id="1344416"/>
    <lineage>
        <taxon>Eukaryota</taxon>
        <taxon>Fungi</taxon>
        <taxon>Fungi incertae sedis</taxon>
        <taxon>Chytridiomycota</taxon>
        <taxon>Chytridiomycota incertae sedis</taxon>
        <taxon>Monoblepharidomycetes</taxon>
        <taxon>Monoblepharidales</taxon>
        <taxon>Gonapodyaceae</taxon>
        <taxon>Gonapodya</taxon>
    </lineage>
</organism>
<protein>
    <submittedName>
        <fullName evidence="2">Uncharacterized protein</fullName>
    </submittedName>
</protein>
<proteinExistence type="predicted"/>